<dbReference type="InterPro" id="IPR006571">
    <property type="entry name" value="TLDc_dom"/>
</dbReference>
<dbReference type="Proteomes" id="UP000242188">
    <property type="component" value="Unassembled WGS sequence"/>
</dbReference>
<protein>
    <submittedName>
        <fullName evidence="3">Interferon-induced protein 44-like</fullName>
    </submittedName>
</protein>
<dbReference type="PANTHER" id="PTHR14241:SF32">
    <property type="entry name" value="VWFA DOMAIN-CONTAINING PROTEIN-RELATED"/>
    <property type="match status" value="1"/>
</dbReference>
<dbReference type="OrthoDB" id="6068235at2759"/>
<dbReference type="InterPro" id="IPR027417">
    <property type="entry name" value="P-loop_NTPase"/>
</dbReference>
<dbReference type="SUPFAM" id="SSF52540">
    <property type="entry name" value="P-loop containing nucleoside triphosphate hydrolases"/>
    <property type="match status" value="1"/>
</dbReference>
<dbReference type="EMBL" id="NEDP02005570">
    <property type="protein sequence ID" value="OWF38231.1"/>
    <property type="molecule type" value="Genomic_DNA"/>
</dbReference>
<evidence type="ECO:0000313" key="4">
    <source>
        <dbReference type="Proteomes" id="UP000242188"/>
    </source>
</evidence>
<comment type="similarity">
    <text evidence="1">Belongs to the IFI44 family.</text>
</comment>
<dbReference type="AlphaFoldDB" id="A0A210PP13"/>
<feature type="domain" description="TLDc" evidence="2">
    <location>
        <begin position="1"/>
        <end position="175"/>
    </location>
</feature>
<comment type="caution">
    <text evidence="3">The sequence shown here is derived from an EMBL/GenBank/DDBJ whole genome shotgun (WGS) entry which is preliminary data.</text>
</comment>
<evidence type="ECO:0000259" key="2">
    <source>
        <dbReference type="PROSITE" id="PS51886"/>
    </source>
</evidence>
<proteinExistence type="inferred from homology"/>
<dbReference type="Pfam" id="PF07534">
    <property type="entry name" value="TLD"/>
    <property type="match status" value="1"/>
</dbReference>
<dbReference type="PANTHER" id="PTHR14241">
    <property type="entry name" value="INTERFERON-INDUCED PROTEIN 44"/>
    <property type="match status" value="1"/>
</dbReference>
<gene>
    <name evidence="3" type="ORF">KP79_PYT10606</name>
</gene>
<keyword evidence="4" id="KW-1185">Reference proteome</keyword>
<reference evidence="3 4" key="1">
    <citation type="journal article" date="2017" name="Nat. Ecol. Evol.">
        <title>Scallop genome provides insights into evolution of bilaterian karyotype and development.</title>
        <authorList>
            <person name="Wang S."/>
            <person name="Zhang J."/>
            <person name="Jiao W."/>
            <person name="Li J."/>
            <person name="Xun X."/>
            <person name="Sun Y."/>
            <person name="Guo X."/>
            <person name="Huan P."/>
            <person name="Dong B."/>
            <person name="Zhang L."/>
            <person name="Hu X."/>
            <person name="Sun X."/>
            <person name="Wang J."/>
            <person name="Zhao C."/>
            <person name="Wang Y."/>
            <person name="Wang D."/>
            <person name="Huang X."/>
            <person name="Wang R."/>
            <person name="Lv J."/>
            <person name="Li Y."/>
            <person name="Zhang Z."/>
            <person name="Liu B."/>
            <person name="Lu W."/>
            <person name="Hui Y."/>
            <person name="Liang J."/>
            <person name="Zhou Z."/>
            <person name="Hou R."/>
            <person name="Li X."/>
            <person name="Liu Y."/>
            <person name="Li H."/>
            <person name="Ning X."/>
            <person name="Lin Y."/>
            <person name="Zhao L."/>
            <person name="Xing Q."/>
            <person name="Dou J."/>
            <person name="Li Y."/>
            <person name="Mao J."/>
            <person name="Guo H."/>
            <person name="Dou H."/>
            <person name="Li T."/>
            <person name="Mu C."/>
            <person name="Jiang W."/>
            <person name="Fu Q."/>
            <person name="Fu X."/>
            <person name="Miao Y."/>
            <person name="Liu J."/>
            <person name="Yu Q."/>
            <person name="Li R."/>
            <person name="Liao H."/>
            <person name="Li X."/>
            <person name="Kong Y."/>
            <person name="Jiang Z."/>
            <person name="Chourrout D."/>
            <person name="Li R."/>
            <person name="Bao Z."/>
        </authorList>
    </citation>
    <scope>NUCLEOTIDE SEQUENCE [LARGE SCALE GENOMIC DNA]</scope>
    <source>
        <strain evidence="3 4">PY_sf001</strain>
    </source>
</reference>
<dbReference type="PROSITE" id="PS51886">
    <property type="entry name" value="TLDC"/>
    <property type="match status" value="1"/>
</dbReference>
<organism evidence="3 4">
    <name type="scientific">Mizuhopecten yessoensis</name>
    <name type="common">Japanese scallop</name>
    <name type="synonym">Patinopecten yessoensis</name>
    <dbReference type="NCBI Taxonomy" id="6573"/>
    <lineage>
        <taxon>Eukaryota</taxon>
        <taxon>Metazoa</taxon>
        <taxon>Spiralia</taxon>
        <taxon>Lophotrochozoa</taxon>
        <taxon>Mollusca</taxon>
        <taxon>Bivalvia</taxon>
        <taxon>Autobranchia</taxon>
        <taxon>Pteriomorphia</taxon>
        <taxon>Pectinida</taxon>
        <taxon>Pectinoidea</taxon>
        <taxon>Pectinidae</taxon>
        <taxon>Mizuhopecten</taxon>
    </lineage>
</organism>
<evidence type="ECO:0000313" key="3">
    <source>
        <dbReference type="EMBL" id="OWF38231.1"/>
    </source>
</evidence>
<evidence type="ECO:0000256" key="1">
    <source>
        <dbReference type="ARBA" id="ARBA00009243"/>
    </source>
</evidence>
<name>A0A210PP13_MIZYE</name>
<dbReference type="CDD" id="cd00882">
    <property type="entry name" value="Ras_like_GTPase"/>
    <property type="match status" value="1"/>
</dbReference>
<sequence length="479" mass="53411">MAVLTKREKQTLQNLIGSGEKSFTKLYSAKDNGCDAAIFHEMCDNRGPTLTLVYNTAGEVYGGFTSASWQSITKQPVYDKNAFLCLLRKEGNTEAIKFSINLPPSALLLDQQSGPTFGSGPDLQVFTGKITPDTDGTFALNSSTVPISYANMPKSLADEVTSDAKATDVVVYGVEDGSQSLMELQWRSEPKFDKEYLRDLMEEVESYWPLKEMGVSDDALQNVNILLIGPIGAGKSSFLNSVESAFRGHVTMSASAGSRTKSVTSAYRQYPITASDNRHYLRFQLCDCRGLDDGNNMNKDIETILEGHMPDNYTFNISNPMTASTPGYRKDPEMKDQIHCVVYVLDAEKYSADFEMSFVTDDVRDQIKDIQEMVDQKGIPQLILLNKVDIACPSTKQDISNVYRSETILQKCMDAGNCLGLPPMAVLPMKNYYMEPSNVDEISILALYNIRQMLRAADTFLRVNHLDELRSDKYESQYS</sequence>
<dbReference type="Gene3D" id="3.40.50.300">
    <property type="entry name" value="P-loop containing nucleotide triphosphate hydrolases"/>
    <property type="match status" value="1"/>
</dbReference>
<accession>A0A210PP13</accession>
<dbReference type="STRING" id="6573.A0A210PP13"/>